<name>A0A8E1VVY6_9PSEU</name>
<evidence type="ECO:0000313" key="1">
    <source>
        <dbReference type="EMBL" id="MBB2499312.1"/>
    </source>
</evidence>
<reference evidence="1 2" key="1">
    <citation type="submission" date="2020-08" db="EMBL/GenBank/DDBJ databases">
        <title>Amycolatopsis echigonensis JCM 21831.</title>
        <authorList>
            <person name="Tedsree N."/>
            <person name="Kuncharoen N."/>
            <person name="Likhitwitayawuid K."/>
            <person name="Tanasupawat S."/>
        </authorList>
    </citation>
    <scope>NUCLEOTIDE SEQUENCE [LARGE SCALE GENOMIC DNA]</scope>
    <source>
        <strain evidence="1 2">JCM 21831</strain>
    </source>
</reference>
<proteinExistence type="predicted"/>
<dbReference type="InterPro" id="IPR002347">
    <property type="entry name" value="SDR_fam"/>
</dbReference>
<comment type="caution">
    <text evidence="1">The sequence shown here is derived from an EMBL/GenBank/DDBJ whole genome shotgun (WGS) entry which is preliminary data.</text>
</comment>
<dbReference type="RefSeq" id="WP_183123573.1">
    <property type="nucleotide sequence ID" value="NZ_JACJHR010000009.1"/>
</dbReference>
<gene>
    <name evidence="1" type="ORF">H5411_09220</name>
</gene>
<organism evidence="1 2">
    <name type="scientific">Amycolatopsis echigonensis</name>
    <dbReference type="NCBI Taxonomy" id="2576905"/>
    <lineage>
        <taxon>Bacteria</taxon>
        <taxon>Bacillati</taxon>
        <taxon>Actinomycetota</taxon>
        <taxon>Actinomycetes</taxon>
        <taxon>Pseudonocardiales</taxon>
        <taxon>Pseudonocardiaceae</taxon>
        <taxon>Amycolatopsis</taxon>
    </lineage>
</organism>
<dbReference type="Pfam" id="PF13561">
    <property type="entry name" value="adh_short_C2"/>
    <property type="match status" value="1"/>
</dbReference>
<protein>
    <submittedName>
        <fullName evidence="1">SDR family oxidoreductase</fullName>
    </submittedName>
</protein>
<dbReference type="Gene3D" id="3.40.50.720">
    <property type="entry name" value="NAD(P)-binding Rossmann-like Domain"/>
    <property type="match status" value="1"/>
</dbReference>
<sequence>MPIIREAGVGAIVNTSWEGTRQGDPHVPSTCATVKGGVEAPTTCIAVQYGKRRVLCNSIAPGWP</sequence>
<dbReference type="InterPro" id="IPR036291">
    <property type="entry name" value="NAD(P)-bd_dom_sf"/>
</dbReference>
<accession>A0A8E1VVY6</accession>
<evidence type="ECO:0000313" key="2">
    <source>
        <dbReference type="Proteomes" id="UP000550260"/>
    </source>
</evidence>
<dbReference type="Proteomes" id="UP000550260">
    <property type="component" value="Unassembled WGS sequence"/>
</dbReference>
<dbReference type="EMBL" id="JACJHR010000009">
    <property type="protein sequence ID" value="MBB2499312.1"/>
    <property type="molecule type" value="Genomic_DNA"/>
</dbReference>
<dbReference type="AlphaFoldDB" id="A0A8E1VVY6"/>
<dbReference type="SUPFAM" id="SSF51735">
    <property type="entry name" value="NAD(P)-binding Rossmann-fold domains"/>
    <property type="match status" value="1"/>
</dbReference>